<dbReference type="PANTHER" id="PTHR10790">
    <property type="entry name" value="TPR-DOMAIN CONTAINING PROTEIN"/>
    <property type="match status" value="1"/>
</dbReference>
<name>A0A081C1Y4_VECG1</name>
<feature type="transmembrane region" description="Helical" evidence="1">
    <location>
        <begin position="520"/>
        <end position="538"/>
    </location>
</feature>
<keyword evidence="1" id="KW-0812">Transmembrane</keyword>
<feature type="transmembrane region" description="Helical" evidence="1">
    <location>
        <begin position="268"/>
        <end position="285"/>
    </location>
</feature>
<dbReference type="InterPro" id="IPR018746">
    <property type="entry name" value="DUF2298"/>
</dbReference>
<feature type="transmembrane region" description="Helical" evidence="1">
    <location>
        <begin position="212"/>
        <end position="233"/>
    </location>
</feature>
<feature type="transmembrane region" description="Helical" evidence="1">
    <location>
        <begin position="352"/>
        <end position="377"/>
    </location>
</feature>
<reference evidence="2" key="1">
    <citation type="journal article" date="2015" name="PeerJ">
        <title>First genomic representation of candidate bacterial phylum KSB3 points to enhanced environmental sensing as a trigger of wastewater bulking.</title>
        <authorList>
            <person name="Sekiguchi Y."/>
            <person name="Ohashi A."/>
            <person name="Parks D.H."/>
            <person name="Yamauchi T."/>
            <person name="Tyson G.W."/>
            <person name="Hugenholtz P."/>
        </authorList>
    </citation>
    <scope>NUCLEOTIDE SEQUENCE [LARGE SCALE GENOMIC DNA]</scope>
</reference>
<feature type="transmembrane region" description="Helical" evidence="1">
    <location>
        <begin position="550"/>
        <end position="569"/>
    </location>
</feature>
<feature type="transmembrane region" description="Helical" evidence="1">
    <location>
        <begin position="482"/>
        <end position="500"/>
    </location>
</feature>
<dbReference type="Proteomes" id="UP000030661">
    <property type="component" value="Unassembled WGS sequence"/>
</dbReference>
<protein>
    <submittedName>
        <fullName evidence="2">Conserved protein</fullName>
    </submittedName>
</protein>
<feature type="transmembrane region" description="Helical" evidence="1">
    <location>
        <begin position="6"/>
        <end position="31"/>
    </location>
</feature>
<keyword evidence="1" id="KW-0472">Membrane</keyword>
<dbReference type="PANTHER" id="PTHR10790:SF51">
    <property type="entry name" value="TETRATRICOPEPTIDE REPEAT PROTEIN"/>
    <property type="match status" value="1"/>
</dbReference>
<organism evidence="2">
    <name type="scientific">Vecturithrix granuli</name>
    <dbReference type="NCBI Taxonomy" id="1499967"/>
    <lineage>
        <taxon>Bacteria</taxon>
        <taxon>Candidatus Moduliflexota</taxon>
        <taxon>Candidatus Vecturitrichia</taxon>
        <taxon>Candidatus Vecturitrichales</taxon>
        <taxon>Candidatus Vecturitrichaceae</taxon>
        <taxon>Candidatus Vecturithrix</taxon>
    </lineage>
</organism>
<feature type="transmembrane region" description="Helical" evidence="1">
    <location>
        <begin position="178"/>
        <end position="200"/>
    </location>
</feature>
<evidence type="ECO:0000313" key="3">
    <source>
        <dbReference type="Proteomes" id="UP000030661"/>
    </source>
</evidence>
<dbReference type="eggNOG" id="COG5427">
    <property type="taxonomic scope" value="Bacteria"/>
</dbReference>
<feature type="transmembrane region" description="Helical" evidence="1">
    <location>
        <begin position="323"/>
        <end position="340"/>
    </location>
</feature>
<accession>A0A081C1Y4</accession>
<feature type="transmembrane region" description="Helical" evidence="1">
    <location>
        <begin position="99"/>
        <end position="122"/>
    </location>
</feature>
<dbReference type="EMBL" id="DF820468">
    <property type="protein sequence ID" value="GAK58589.1"/>
    <property type="molecule type" value="Genomic_DNA"/>
</dbReference>
<feature type="transmembrane region" description="Helical" evidence="1">
    <location>
        <begin position="43"/>
        <end position="64"/>
    </location>
</feature>
<feature type="transmembrane region" description="Helical" evidence="1">
    <location>
        <begin position="432"/>
        <end position="448"/>
    </location>
</feature>
<dbReference type="HOGENOM" id="CLU_011570_0_0_0"/>
<feature type="transmembrane region" description="Helical" evidence="1">
    <location>
        <begin position="454"/>
        <end position="470"/>
    </location>
</feature>
<dbReference type="NCBIfam" id="TIGR03662">
    <property type="entry name" value="Chlor_Arch_YYY"/>
    <property type="match status" value="1"/>
</dbReference>
<keyword evidence="1" id="KW-1133">Transmembrane helix</keyword>
<dbReference type="AlphaFoldDB" id="A0A081C1Y4"/>
<gene>
    <name evidence="2" type="ORF">U27_05563</name>
</gene>
<proteinExistence type="predicted"/>
<dbReference type="STRING" id="1499967.U27_05563"/>
<evidence type="ECO:0000256" key="1">
    <source>
        <dbReference type="SAM" id="Phobius"/>
    </source>
</evidence>
<feature type="transmembrane region" description="Helical" evidence="1">
    <location>
        <begin position="70"/>
        <end position="87"/>
    </location>
</feature>
<sequence>MGEELYSLLIWYATLLLIGWGSFPIVFTLFEHFPDRGFSFSKTLGLLLTTYFVWMASSLGFTQYHRTACFVSAAGFFAANGVLTLFNRKQIWKYIRTDWRVIFGLEGLFLLFFLGAVLIRIYTPDLTGAEKEADFTLLNAILHSNTFPPKDTWFAGSPINYYYFGYTIWATLIKLSGVIAPIGFNLALATIVALAVSNSFGLVYRLTQRVSYSLFAAFLLMIFGNLDGLIQILQRGDALFPYDWWRSSRVIPDTINEFPYFSFLLGDLHAHFMSIPFVLLLLGLLRQFAGTCHPKSSNASLVPLVLCLVVSLGGTAVINNWDYPTVLLISAGCLFLAFHNPLWKDVVPSRRLFYGIGLFALLTGLSYAFFLPFYAHFTPQVTLKNLRLVSAVQRTELRYFLIIYGLFLWTLGPVLLKNIFNLRSSSLARQPLVIRVNSVLLGLVLLYVCQSERVLLLSAAMSLFFLYTLYRDASESANASFAWGLLLMAFAIVAGCEMFYIKDFYGHPLERQNTIFKFYYQAWIFLALGIPYALYDGACEALRMSKILKFLWKFAFILFCAACCCYPILATCEKTNRFRGATQGGLPYLPTLNGITYIAYREPDEYAALMWIQEHLEQDTVILEATGRPYSFFGRVATTTGRSTVLGWGNHEALWRDQTWQTIMQRTQDIQAIYETLDKNMIMELLHQYQVEYIYVGKLERESYDSRGLEEFQPMFPRVYENGSVKIYAAPF</sequence>
<feature type="transmembrane region" description="Helical" evidence="1">
    <location>
        <begin position="297"/>
        <end position="317"/>
    </location>
</feature>
<keyword evidence="3" id="KW-1185">Reference proteome</keyword>
<dbReference type="Pfam" id="PF10060">
    <property type="entry name" value="DUF2298"/>
    <property type="match status" value="1"/>
</dbReference>
<evidence type="ECO:0000313" key="2">
    <source>
        <dbReference type="EMBL" id="GAK58589.1"/>
    </source>
</evidence>
<feature type="transmembrane region" description="Helical" evidence="1">
    <location>
        <begin position="397"/>
        <end position="420"/>
    </location>
</feature>